<evidence type="ECO:0000256" key="2">
    <source>
        <dbReference type="ARBA" id="ARBA00022679"/>
    </source>
</evidence>
<dbReference type="InterPro" id="IPR051283">
    <property type="entry name" value="Sec_Metabolite_Acyltrans"/>
</dbReference>
<evidence type="ECO:0000313" key="5">
    <source>
        <dbReference type="Proteomes" id="UP001374584"/>
    </source>
</evidence>
<dbReference type="Pfam" id="PF02458">
    <property type="entry name" value="Transferase"/>
    <property type="match status" value="1"/>
</dbReference>
<dbReference type="AlphaFoldDB" id="A0AAN9MD42"/>
<dbReference type="InterPro" id="IPR023213">
    <property type="entry name" value="CAT-like_dom_sf"/>
</dbReference>
<comment type="caution">
    <text evidence="4">The sequence shown here is derived from an EMBL/GenBank/DDBJ whole genome shotgun (WGS) entry which is preliminary data.</text>
</comment>
<evidence type="ECO:0000313" key="4">
    <source>
        <dbReference type="EMBL" id="KAK7352424.1"/>
    </source>
</evidence>
<dbReference type="Proteomes" id="UP001374584">
    <property type="component" value="Unassembled WGS sequence"/>
</dbReference>
<keyword evidence="3" id="KW-0012">Acyltransferase</keyword>
<dbReference type="GO" id="GO:0016746">
    <property type="term" value="F:acyltransferase activity"/>
    <property type="evidence" value="ECO:0007669"/>
    <property type="project" value="UniProtKB-KW"/>
</dbReference>
<accession>A0AAN9MD42</accession>
<comment type="similarity">
    <text evidence="1">Belongs to the plant acyltransferase family.</text>
</comment>
<dbReference type="PANTHER" id="PTHR31896:SF46">
    <property type="entry name" value="HXXXD-TYPE ACYL-TRANSFERASE FAMILY PROTEIN"/>
    <property type="match status" value="1"/>
</dbReference>
<organism evidence="4 5">
    <name type="scientific">Phaseolus coccineus</name>
    <name type="common">Scarlet runner bean</name>
    <name type="synonym">Phaseolus multiflorus</name>
    <dbReference type="NCBI Taxonomy" id="3886"/>
    <lineage>
        <taxon>Eukaryota</taxon>
        <taxon>Viridiplantae</taxon>
        <taxon>Streptophyta</taxon>
        <taxon>Embryophyta</taxon>
        <taxon>Tracheophyta</taxon>
        <taxon>Spermatophyta</taxon>
        <taxon>Magnoliopsida</taxon>
        <taxon>eudicotyledons</taxon>
        <taxon>Gunneridae</taxon>
        <taxon>Pentapetalae</taxon>
        <taxon>rosids</taxon>
        <taxon>fabids</taxon>
        <taxon>Fabales</taxon>
        <taxon>Fabaceae</taxon>
        <taxon>Papilionoideae</taxon>
        <taxon>50 kb inversion clade</taxon>
        <taxon>NPAAA clade</taxon>
        <taxon>indigoferoid/millettioid clade</taxon>
        <taxon>Phaseoleae</taxon>
        <taxon>Phaseolus</taxon>
    </lineage>
</organism>
<gene>
    <name evidence="4" type="ORF">VNO80_17846</name>
</gene>
<sequence>MMNSPVVGSVSECFIKPLGPAQDSIRICNLTPWDIAMLSMHYIQKGLLFRKPATLVDRQGFIENLLEKLKHSLSLTLFHFYPLAGHLVTNKGPSSYTIFVDGNNKDGARFIYATLDLTIFDVLSPVDVPPIVHSFFDHHKAVNHDGHTMPLLSIKVTELLDGVFIGCSMNHAIGDGTSYWNFFNTWSEIFQAQAQAQGHEYGVSISRHPIHNRWFPDGCGPLINLPFKHHDEFISRFEAPKMRERIFHFSAESIAKLKARANSESKTTEISSFQSLSAHVWRCITRARHLPHDEITSCKLAINNRARMEPPLPYEYFGNLIGVVSAGTTAGELLENDLGWAAWKVHLAVENQNDRVVRDMVKEWLQRPVVYQLGVHFDSCSVTMSSSPRFDMYGNEFGMGRAVAVLSGYANKFDGSVTSYPGSEGGGSIDLELSLSPNAMTLLESDEEFMQAVSVANSLHYQLC</sequence>
<protein>
    <recommendedName>
        <fullName evidence="6">Acetyltransferase</fullName>
    </recommendedName>
</protein>
<dbReference type="PANTHER" id="PTHR31896">
    <property type="entry name" value="FAMILY REGULATORY PROTEIN, PUTATIVE (AFU_ORTHOLOGUE AFUA_3G14730)-RELATED"/>
    <property type="match status" value="1"/>
</dbReference>
<evidence type="ECO:0008006" key="6">
    <source>
        <dbReference type="Google" id="ProtNLM"/>
    </source>
</evidence>
<name>A0AAN9MD42_PHACN</name>
<dbReference type="Gene3D" id="3.30.559.10">
    <property type="entry name" value="Chloramphenicol acetyltransferase-like domain"/>
    <property type="match status" value="2"/>
</dbReference>
<proteinExistence type="inferred from homology"/>
<dbReference type="EMBL" id="JAYMYR010000007">
    <property type="protein sequence ID" value="KAK7352424.1"/>
    <property type="molecule type" value="Genomic_DNA"/>
</dbReference>
<keyword evidence="2" id="KW-0808">Transferase</keyword>
<dbReference type="FunFam" id="3.30.559.10:FF:000008">
    <property type="entry name" value="Tryptamine hydroxycinnamoyl transferase"/>
    <property type="match status" value="1"/>
</dbReference>
<reference evidence="4 5" key="1">
    <citation type="submission" date="2024-01" db="EMBL/GenBank/DDBJ databases">
        <title>The genomes of 5 underutilized Papilionoideae crops provide insights into root nodulation and disease resistanc.</title>
        <authorList>
            <person name="Jiang F."/>
        </authorList>
    </citation>
    <scope>NUCLEOTIDE SEQUENCE [LARGE SCALE GENOMIC DNA]</scope>
    <source>
        <strain evidence="4">JINMINGXINNONG_FW02</strain>
        <tissue evidence="4">Leaves</tissue>
    </source>
</reference>
<evidence type="ECO:0000256" key="1">
    <source>
        <dbReference type="ARBA" id="ARBA00009861"/>
    </source>
</evidence>
<evidence type="ECO:0000256" key="3">
    <source>
        <dbReference type="ARBA" id="ARBA00023315"/>
    </source>
</evidence>
<keyword evidence="5" id="KW-1185">Reference proteome</keyword>